<organism evidence="2 3">
    <name type="scientific">Micavibrio aeruginosavorus EPB</name>
    <dbReference type="NCBI Taxonomy" id="349215"/>
    <lineage>
        <taxon>Bacteria</taxon>
        <taxon>Pseudomonadati</taxon>
        <taxon>Bdellovibrionota</taxon>
        <taxon>Bdellovibrionia</taxon>
        <taxon>Bdellovibrionales</taxon>
        <taxon>Pseudobdellovibrionaceae</taxon>
        <taxon>Micavibrio</taxon>
    </lineage>
</organism>
<accession>M4VCM3</accession>
<dbReference type="PANTHER" id="PTHR12526">
    <property type="entry name" value="GLYCOSYLTRANSFERASE"/>
    <property type="match status" value="1"/>
</dbReference>
<protein>
    <submittedName>
        <fullName evidence="2">Glycosyl transferase, group 1</fullName>
    </submittedName>
</protein>
<dbReference type="HOGENOM" id="CLU_760075_0_0_5"/>
<proteinExistence type="predicted"/>
<dbReference type="Pfam" id="PF13439">
    <property type="entry name" value="Glyco_transf_4"/>
    <property type="match status" value="1"/>
</dbReference>
<reference evidence="2 3" key="1">
    <citation type="journal article" date="2013" name="ISME J.">
        <title>By their genes ye shall know them: genomic signatures of predatory bacteria.</title>
        <authorList>
            <person name="Pasternak Z."/>
            <person name="Pietrokovski S."/>
            <person name="Rotem O."/>
            <person name="Gophna U."/>
            <person name="Lurie-Weinberger M.N."/>
            <person name="Jurkevitch E."/>
        </authorList>
    </citation>
    <scope>NUCLEOTIDE SEQUENCE [LARGE SCALE GENOMIC DNA]</scope>
    <source>
        <strain evidence="2">EPB</strain>
    </source>
</reference>
<dbReference type="OrthoDB" id="9801573at2"/>
<dbReference type="EMBL" id="CP003538">
    <property type="protein sequence ID" value="AGH97137.1"/>
    <property type="molecule type" value="Genomic_DNA"/>
</dbReference>
<sequence length="375" mass="41234">MLSPDKKLVYLALEATREGSASFVHVNEIANGLRARGWDVTLVQPAYARFKRSPPLPVRLLWLMALQVKMWLCWPFQCRGSVLYVRNHNLAFPTGLIARVFGVPIFHEINGPYDDVFITHAILRPFQSVLIWMQKQQFRWATGLCAVSPQLAEWARVQSGGRPVEWVPNGANTDLFHPDAQRPDGLPDRYVLFFGSLARWHGVTAMIAAASSAHWPAGVDLVVIGAGQESATVQDAARAHVHIHALGHVPHHRLAGYIAHAIAGLVPISNPGQRSETGLFPLKMFETLACAVPVIVTDFPGQADVVREHGCGIVIPAEDSEALARAVADLAHNPDHAASMGRRGLDLVQRDYRWPVLAQRTGAFIERQISAKTPG</sequence>
<dbReference type="Gene3D" id="3.40.50.2000">
    <property type="entry name" value="Glycogen Phosphorylase B"/>
    <property type="match status" value="2"/>
</dbReference>
<dbReference type="AlphaFoldDB" id="M4VCM3"/>
<gene>
    <name evidence="2" type="ORF">A11S_302</name>
</gene>
<dbReference type="STRING" id="349215.A11S_302"/>
<evidence type="ECO:0000313" key="3">
    <source>
        <dbReference type="Proteomes" id="UP000011932"/>
    </source>
</evidence>
<evidence type="ECO:0000313" key="2">
    <source>
        <dbReference type="EMBL" id="AGH97137.1"/>
    </source>
</evidence>
<name>M4VCM3_9BACT</name>
<dbReference type="SUPFAM" id="SSF53756">
    <property type="entry name" value="UDP-Glycosyltransferase/glycogen phosphorylase"/>
    <property type="match status" value="1"/>
</dbReference>
<dbReference type="GO" id="GO:0016757">
    <property type="term" value="F:glycosyltransferase activity"/>
    <property type="evidence" value="ECO:0007669"/>
    <property type="project" value="UniProtKB-ARBA"/>
</dbReference>
<evidence type="ECO:0000259" key="1">
    <source>
        <dbReference type="Pfam" id="PF13439"/>
    </source>
</evidence>
<dbReference type="Pfam" id="PF13692">
    <property type="entry name" value="Glyco_trans_1_4"/>
    <property type="match status" value="1"/>
</dbReference>
<keyword evidence="2" id="KW-0808">Transferase</keyword>
<dbReference type="InterPro" id="IPR028098">
    <property type="entry name" value="Glyco_trans_4-like_N"/>
</dbReference>
<feature type="domain" description="Glycosyltransferase subfamily 4-like N-terminal" evidence="1">
    <location>
        <begin position="24"/>
        <end position="174"/>
    </location>
</feature>
<dbReference type="CDD" id="cd03794">
    <property type="entry name" value="GT4_WbuB-like"/>
    <property type="match status" value="1"/>
</dbReference>
<dbReference type="KEGG" id="man:A11S_302"/>
<dbReference type="Proteomes" id="UP000011932">
    <property type="component" value="Chromosome"/>
</dbReference>